<dbReference type="Pfam" id="PF01593">
    <property type="entry name" value="Amino_oxidase"/>
    <property type="match status" value="1"/>
</dbReference>
<dbReference type="Gene3D" id="3.50.50.60">
    <property type="entry name" value="FAD/NAD(P)-binding domain"/>
    <property type="match status" value="1"/>
</dbReference>
<evidence type="ECO:0000259" key="1">
    <source>
        <dbReference type="Pfam" id="PF01593"/>
    </source>
</evidence>
<dbReference type="EMBL" id="UOFS01000013">
    <property type="protein sequence ID" value="VAW93582.1"/>
    <property type="molecule type" value="Genomic_DNA"/>
</dbReference>
<dbReference type="EC" id="1.-.-.-" evidence="2"/>
<keyword evidence="2" id="KW-0560">Oxidoreductase</keyword>
<dbReference type="PANTHER" id="PTHR42923:SF47">
    <property type="entry name" value="BLR3003 PROTEIN"/>
    <property type="match status" value="1"/>
</dbReference>
<dbReference type="PRINTS" id="PR00368">
    <property type="entry name" value="FADPNR"/>
</dbReference>
<dbReference type="InterPro" id="IPR036188">
    <property type="entry name" value="FAD/NAD-bd_sf"/>
</dbReference>
<protein>
    <submittedName>
        <fullName evidence="2">Phytoene desaturase, pro-zeta-carotene producing</fullName>
        <ecNumber evidence="2">1.-.-.-</ecNumber>
    </submittedName>
</protein>
<dbReference type="AlphaFoldDB" id="A0A3B1A1F2"/>
<proteinExistence type="predicted"/>
<accession>A0A3B1A1F2</accession>
<name>A0A3B1A1F2_9ZZZZ</name>
<dbReference type="PANTHER" id="PTHR42923">
    <property type="entry name" value="PROTOPORPHYRINOGEN OXIDASE"/>
    <property type="match status" value="1"/>
</dbReference>
<dbReference type="InterPro" id="IPR017830">
    <property type="entry name" value="SQase_HpnE"/>
</dbReference>
<gene>
    <name evidence="2" type="ORF">MNBD_GAMMA22-789</name>
</gene>
<dbReference type="PROSITE" id="PS51257">
    <property type="entry name" value="PROKAR_LIPOPROTEIN"/>
    <property type="match status" value="1"/>
</dbReference>
<evidence type="ECO:0000313" key="2">
    <source>
        <dbReference type="EMBL" id="VAW93582.1"/>
    </source>
</evidence>
<dbReference type="InterPro" id="IPR050464">
    <property type="entry name" value="Zeta_carotene_desat/Oxidored"/>
</dbReference>
<dbReference type="NCBIfam" id="TIGR03467">
    <property type="entry name" value="HpnE"/>
    <property type="match status" value="1"/>
</dbReference>
<organism evidence="2">
    <name type="scientific">hydrothermal vent metagenome</name>
    <dbReference type="NCBI Taxonomy" id="652676"/>
    <lineage>
        <taxon>unclassified sequences</taxon>
        <taxon>metagenomes</taxon>
        <taxon>ecological metagenomes</taxon>
    </lineage>
</organism>
<dbReference type="SUPFAM" id="SSF51905">
    <property type="entry name" value="FAD/NAD(P)-binding domain"/>
    <property type="match status" value="1"/>
</dbReference>
<sequence>MTQKNPTKKIVIIGAGWSGLSAACYLANSSNKVSIYESSKQLGGRARSVEINGNSVDNGQHLLIGAYQETLKLLQLISANTNQLLLRQNLVLNMFSPNKEKFSLKTYNIASPFHLLLGLLFCSNLTISQKYKIIYFSIKLSSKTLLNKNDISVLKLLKSYKQPNDLIKLLWEPLCIATLNTPIEFASAKVFVNVLKKSLLGSKQDSDFLFTIKNLSAILPKPAELFLQQHNANIETSSRATEIIINNNSIAGVIVNNKLISTKKLILAIPPYACEKLLSKHSELAILTKQLSIFEYQPICTIYLQYPSDITLNQAMIGVWDTTVQWLFDRGVANQHGLIAAIISTHGTHMEMDNDTLIEKVQSEIALLFPNWPAPLHANIIREKRATFTCKVNISTSRPTNATTITGLYLAGDYTATDLPATIEGAIISGKIAATEINHSNKE</sequence>
<feature type="domain" description="Amine oxidase" evidence="1">
    <location>
        <begin position="18"/>
        <end position="437"/>
    </location>
</feature>
<dbReference type="GO" id="GO:0016491">
    <property type="term" value="F:oxidoreductase activity"/>
    <property type="evidence" value="ECO:0007669"/>
    <property type="project" value="UniProtKB-KW"/>
</dbReference>
<dbReference type="InterPro" id="IPR002937">
    <property type="entry name" value="Amino_oxidase"/>
</dbReference>
<reference evidence="2" key="1">
    <citation type="submission" date="2018-06" db="EMBL/GenBank/DDBJ databases">
        <authorList>
            <person name="Zhirakovskaya E."/>
        </authorList>
    </citation>
    <scope>NUCLEOTIDE SEQUENCE</scope>
</reference>